<name>A0A8R1IPN5_CAEJA</name>
<proteinExistence type="predicted"/>
<sequence length="94" mass="10543">MERVGSTDEVELEPSPGATIHLDMSVGGGAAEFNPFGAIDDVRFNKDEELPDALAPAFFSKYGDFHTIDWQRDLARDRLRHKMIAKKKLDPNII</sequence>
<accession>A0A8R1IPN5</accession>
<dbReference type="EnsemblMetazoa" id="CJA39343.1">
    <property type="protein sequence ID" value="CJA39343.1"/>
    <property type="gene ID" value="WBGene00215190"/>
</dbReference>
<protein>
    <submittedName>
        <fullName evidence="1">Uncharacterized protein</fullName>
    </submittedName>
</protein>
<evidence type="ECO:0000313" key="1">
    <source>
        <dbReference type="EnsemblMetazoa" id="CJA39343.1"/>
    </source>
</evidence>
<evidence type="ECO:0000313" key="2">
    <source>
        <dbReference type="Proteomes" id="UP000005237"/>
    </source>
</evidence>
<organism evidence="1 2">
    <name type="scientific">Caenorhabditis japonica</name>
    <dbReference type="NCBI Taxonomy" id="281687"/>
    <lineage>
        <taxon>Eukaryota</taxon>
        <taxon>Metazoa</taxon>
        <taxon>Ecdysozoa</taxon>
        <taxon>Nematoda</taxon>
        <taxon>Chromadorea</taxon>
        <taxon>Rhabditida</taxon>
        <taxon>Rhabditina</taxon>
        <taxon>Rhabditomorpha</taxon>
        <taxon>Rhabditoidea</taxon>
        <taxon>Rhabditidae</taxon>
        <taxon>Peloderinae</taxon>
        <taxon>Caenorhabditis</taxon>
    </lineage>
</organism>
<reference evidence="1" key="2">
    <citation type="submission" date="2022-06" db="UniProtKB">
        <authorList>
            <consortium name="EnsemblMetazoa"/>
        </authorList>
    </citation>
    <scope>IDENTIFICATION</scope>
    <source>
        <strain evidence="1">DF5081</strain>
    </source>
</reference>
<dbReference type="Proteomes" id="UP000005237">
    <property type="component" value="Unassembled WGS sequence"/>
</dbReference>
<keyword evidence="2" id="KW-1185">Reference proteome</keyword>
<reference evidence="2" key="1">
    <citation type="submission" date="2010-08" db="EMBL/GenBank/DDBJ databases">
        <authorList>
            <consortium name="Caenorhabditis japonica Sequencing Consortium"/>
            <person name="Wilson R.K."/>
        </authorList>
    </citation>
    <scope>NUCLEOTIDE SEQUENCE [LARGE SCALE GENOMIC DNA]</scope>
    <source>
        <strain evidence="2">DF5081</strain>
    </source>
</reference>
<dbReference type="AlphaFoldDB" id="A0A8R1IPN5"/>